<reference evidence="3 4" key="1">
    <citation type="journal article" date="2006" name="Int. J. Syst. Evol. Microbiol.">
        <title>Chryseobacterium hispanicum sp. nov., isolated from the drinking water distribution system of Sevilla, Spain.</title>
        <authorList>
            <person name="Gallego V."/>
            <person name="Garcia M.T."/>
            <person name="Ventosa A."/>
        </authorList>
    </citation>
    <scope>NUCLEOTIDE SEQUENCE [LARGE SCALE GENOMIC DNA]</scope>
    <source>
        <strain evidence="3 4">KCTC 22104</strain>
    </source>
</reference>
<dbReference type="Proteomes" id="UP000256326">
    <property type="component" value="Unassembled WGS sequence"/>
</dbReference>
<organism evidence="3 4">
    <name type="scientific">Epilithonimonas hispanica</name>
    <dbReference type="NCBI Taxonomy" id="358687"/>
    <lineage>
        <taxon>Bacteria</taxon>
        <taxon>Pseudomonadati</taxon>
        <taxon>Bacteroidota</taxon>
        <taxon>Flavobacteriia</taxon>
        <taxon>Flavobacteriales</taxon>
        <taxon>Weeksellaceae</taxon>
        <taxon>Chryseobacterium group</taxon>
        <taxon>Epilithonimonas</taxon>
    </lineage>
</organism>
<dbReference type="Pfam" id="PF13585">
    <property type="entry name" value="CHU_C"/>
    <property type="match status" value="1"/>
</dbReference>
<feature type="signal peptide" evidence="1">
    <location>
        <begin position="1"/>
        <end position="20"/>
    </location>
</feature>
<keyword evidence="4" id="KW-1185">Reference proteome</keyword>
<evidence type="ECO:0000313" key="3">
    <source>
        <dbReference type="EMBL" id="REC66940.1"/>
    </source>
</evidence>
<dbReference type="Gene3D" id="2.60.40.10">
    <property type="entry name" value="Immunoglobulins"/>
    <property type="match status" value="2"/>
</dbReference>
<dbReference type="SUPFAM" id="SSF101898">
    <property type="entry name" value="NHL repeat"/>
    <property type="match status" value="1"/>
</dbReference>
<evidence type="ECO:0000256" key="1">
    <source>
        <dbReference type="SAM" id="SignalP"/>
    </source>
</evidence>
<proteinExistence type="predicted"/>
<evidence type="ECO:0000259" key="2">
    <source>
        <dbReference type="Pfam" id="PF25778"/>
    </source>
</evidence>
<dbReference type="InterPro" id="IPR026341">
    <property type="entry name" value="T9SS_type_B"/>
</dbReference>
<dbReference type="NCBIfam" id="TIGR04131">
    <property type="entry name" value="Bac_Flav_CTERM"/>
    <property type="match status" value="1"/>
</dbReference>
<dbReference type="InterPro" id="IPR052918">
    <property type="entry name" value="Motility_Chemotaxis_Reg"/>
</dbReference>
<keyword evidence="1" id="KW-0732">Signal</keyword>
<protein>
    <recommendedName>
        <fullName evidence="2">DUF7948 domain-containing protein</fullName>
    </recommendedName>
</protein>
<dbReference type="InterPro" id="IPR013783">
    <property type="entry name" value="Ig-like_fold"/>
</dbReference>
<dbReference type="Pfam" id="PF25778">
    <property type="entry name" value="DUF7948"/>
    <property type="match status" value="1"/>
</dbReference>
<sequence length="1334" mass="148551">MKKIYSLVLFLIFVSFSAQKKNQDYSFYENKGQIVDQNGNPNSEVKYLLNSAGLNVQIKENGFSYDVYEVETKEIKKKNFKENKILNQRKNSSDKEINYKYHRIDIDFVDSKNNPEIVAEGKSNDYENYYNLDYKKEGVSFVHRYKKITYKNLYDKIDLVFFKPADSTKPVEYNFLVHPGGRISDIKMKFNGAKTQLKNGKLAMKLRFGEMQENIPNSWIENDSKQNITVNYKNLENQTFGFESSINTSDQTIVIDPVPTRIWQTHHVNGTHAFPATLKVLTNEYGFLYTMDNRLAIYVASSGQYLNESMNAQVYGYLAKFDQEGNKLMGIYMGNHQYANDNSNSFEDFTIDKNNNLYIVGKAKDNLSKRNTITTPGAHKTNSGHYDSSGYYWNYHDGFIMKFDGDGNKVWGTYYGGDMYETIQAVITDSNNDIIISGYTGSSNGIISSNAIFKTETTSFISKFSKDGKMLYGSYYNLNSTYETRGIEALAIDSNDNLYIAGNGSSVTNFNSPHQNSIIGGTNVFFGKLDKNFNNLWMSYFGGRNYWGTQYNSNQGFTLIKAIKIDNDDNLILAGDTEAIENIATPSSFQPTYNHNIGNNIFLTKFSPNGTQIWGTYFGANSKAAVNDDLVFGLDVNKKNDIIFGGFTANDNNIATPDGLYPTQMSGGYNSGFITKFNTNGNRIWGTYVKSPPFSLHLKENDIFTYDSTYLSKYYDCKSALQVQSNSPICIGANIELSASGGTSYTWSGPNGFTSKDQNPKILNATIANNGVYTCIITGSGGCDGTLTVNVLVGDKTKPIPDLATLPKITGDCKTIISTIPTATDNCKGQITATTSDLLSYSLPGNYTITWKYDDGNDNVETQTQQVEITSQPLPVANPNQTFCKINQPRISDITVTATNPKWYDASGAIITNLSALLTDNTKYYVTQNASGCESAKKEILVTLSDPSAPTGNAIQDFCSATNPTLKNIIVAGTDIKWYNNLGNSISDTTPLVDGATYYASQIVNSCESTQKLAIKVNVITNYLSANNFADSFCNDITANFKTINLDDYKKELITNPQDYIFEFKNSAGQLVSGNVDLTIGNNIFDVKITSSLGCYQDVKLDLTLNPKPEINLPKEAEYCDDTLGVILNPGYDPNFTYSWDSGETTQTINANQEKTYTVTVTNQFGCDNTASVVVKKAKLATIQNIIITNNNALVVMSTAGDYLYSLNQINWQSSNKFENLPNGNYTVYVKTNLNCNLGSKTFTIFSLSNIFSPNGDGINDTWKISGIENYPNSEIKIIDKNGIMVVNEITKGEPFEWNGESNGRKLPTDSYWYQIKLSDGRILQGYVVIKSRN</sequence>
<dbReference type="PANTHER" id="PTHR35580:SF1">
    <property type="entry name" value="PHYTASE-LIKE DOMAIN-CONTAINING PROTEIN"/>
    <property type="match status" value="1"/>
</dbReference>
<feature type="domain" description="DUF7948" evidence="2">
    <location>
        <begin position="27"/>
        <end position="258"/>
    </location>
</feature>
<feature type="chain" id="PRO_5017812678" description="DUF7948 domain-containing protein" evidence="1">
    <location>
        <begin position="21"/>
        <end position="1334"/>
    </location>
</feature>
<comment type="caution">
    <text evidence="3">The sequence shown here is derived from an EMBL/GenBank/DDBJ whole genome shotgun (WGS) entry which is preliminary data.</text>
</comment>
<dbReference type="RefSeq" id="WP_116036867.1">
    <property type="nucleotide sequence ID" value="NZ_JBHLVV010000108.1"/>
</dbReference>
<name>A0A3D9CMI9_9FLAO</name>
<dbReference type="PANTHER" id="PTHR35580">
    <property type="entry name" value="CELL SURFACE GLYCOPROTEIN (S-LAYER PROTEIN)-LIKE PROTEIN"/>
    <property type="match status" value="1"/>
</dbReference>
<evidence type="ECO:0000313" key="4">
    <source>
        <dbReference type="Proteomes" id="UP000256326"/>
    </source>
</evidence>
<gene>
    <name evidence="3" type="ORF">DRF58_16030</name>
</gene>
<dbReference type="EMBL" id="QNUG01000052">
    <property type="protein sequence ID" value="REC66940.1"/>
    <property type="molecule type" value="Genomic_DNA"/>
</dbReference>
<accession>A0A3D9CMI9</accession>
<dbReference type="OrthoDB" id="1652165at2"/>
<dbReference type="InterPro" id="IPR057708">
    <property type="entry name" value="DUF7948"/>
</dbReference>